<organism evidence="1 2">
    <name type="scientific">Mauremys mutica</name>
    <name type="common">yellowpond turtle</name>
    <dbReference type="NCBI Taxonomy" id="74926"/>
    <lineage>
        <taxon>Eukaryota</taxon>
        <taxon>Metazoa</taxon>
        <taxon>Chordata</taxon>
        <taxon>Craniata</taxon>
        <taxon>Vertebrata</taxon>
        <taxon>Euteleostomi</taxon>
        <taxon>Archelosauria</taxon>
        <taxon>Testudinata</taxon>
        <taxon>Testudines</taxon>
        <taxon>Cryptodira</taxon>
        <taxon>Durocryptodira</taxon>
        <taxon>Testudinoidea</taxon>
        <taxon>Geoemydidae</taxon>
        <taxon>Geoemydinae</taxon>
        <taxon>Mauremys</taxon>
    </lineage>
</organism>
<dbReference type="AlphaFoldDB" id="A0A9D3XA97"/>
<evidence type="ECO:0000313" key="1">
    <source>
        <dbReference type="EMBL" id="KAH1175555.1"/>
    </source>
</evidence>
<accession>A0A9D3XA97</accession>
<sequence>MVLITMASEPPVTCIKADHTHACMCVRTTTSPARPAPVLSCLAHGPCTSTLCSGGTFTTPASSHMLPRLKGRGAELEHQAAQAYLVPLFEMTPLHTPKLRHTAWPLAAGWVGGSECG</sequence>
<keyword evidence="2" id="KW-1185">Reference proteome</keyword>
<protein>
    <submittedName>
        <fullName evidence="1">Uncharacterized protein</fullName>
    </submittedName>
</protein>
<dbReference type="EMBL" id="JAHDVG010000477">
    <property type="protein sequence ID" value="KAH1175555.1"/>
    <property type="molecule type" value="Genomic_DNA"/>
</dbReference>
<reference evidence="1" key="1">
    <citation type="submission" date="2021-09" db="EMBL/GenBank/DDBJ databases">
        <title>The genome of Mauremys mutica provides insights into the evolution of semi-aquatic lifestyle.</title>
        <authorList>
            <person name="Gong S."/>
            <person name="Gao Y."/>
        </authorList>
    </citation>
    <scope>NUCLEOTIDE SEQUENCE</scope>
    <source>
        <strain evidence="1">MM-2020</strain>
        <tissue evidence="1">Muscle</tissue>
    </source>
</reference>
<dbReference type="Proteomes" id="UP000827986">
    <property type="component" value="Unassembled WGS sequence"/>
</dbReference>
<comment type="caution">
    <text evidence="1">The sequence shown here is derived from an EMBL/GenBank/DDBJ whole genome shotgun (WGS) entry which is preliminary data.</text>
</comment>
<evidence type="ECO:0000313" key="2">
    <source>
        <dbReference type="Proteomes" id="UP000827986"/>
    </source>
</evidence>
<name>A0A9D3XA97_9SAUR</name>
<gene>
    <name evidence="1" type="ORF">KIL84_008429</name>
</gene>
<proteinExistence type="predicted"/>